<dbReference type="AlphaFoldDB" id="A0AA88N490"/>
<gene>
    <name evidence="1" type="ORF">Q5P01_007780</name>
</gene>
<comment type="caution">
    <text evidence="1">The sequence shown here is derived from an EMBL/GenBank/DDBJ whole genome shotgun (WGS) entry which is preliminary data.</text>
</comment>
<organism evidence="1 2">
    <name type="scientific">Channa striata</name>
    <name type="common">Snakehead murrel</name>
    <name type="synonym">Ophicephalus striatus</name>
    <dbReference type="NCBI Taxonomy" id="64152"/>
    <lineage>
        <taxon>Eukaryota</taxon>
        <taxon>Metazoa</taxon>
        <taxon>Chordata</taxon>
        <taxon>Craniata</taxon>
        <taxon>Vertebrata</taxon>
        <taxon>Euteleostomi</taxon>
        <taxon>Actinopterygii</taxon>
        <taxon>Neopterygii</taxon>
        <taxon>Teleostei</taxon>
        <taxon>Neoteleostei</taxon>
        <taxon>Acanthomorphata</taxon>
        <taxon>Anabantaria</taxon>
        <taxon>Anabantiformes</taxon>
        <taxon>Channoidei</taxon>
        <taxon>Channidae</taxon>
        <taxon>Channa</taxon>
    </lineage>
</organism>
<reference evidence="1" key="1">
    <citation type="submission" date="2023-07" db="EMBL/GenBank/DDBJ databases">
        <title>Chromosome-level Genome Assembly of Striped Snakehead (Channa striata).</title>
        <authorList>
            <person name="Liu H."/>
        </authorList>
    </citation>
    <scope>NUCLEOTIDE SEQUENCE</scope>
    <source>
        <strain evidence="1">Gz</strain>
        <tissue evidence="1">Muscle</tissue>
    </source>
</reference>
<dbReference type="EMBL" id="JAUPFM010000005">
    <property type="protein sequence ID" value="KAK2851504.1"/>
    <property type="molecule type" value="Genomic_DNA"/>
</dbReference>
<evidence type="ECO:0000313" key="1">
    <source>
        <dbReference type="EMBL" id="KAK2851504.1"/>
    </source>
</evidence>
<proteinExistence type="predicted"/>
<dbReference type="Proteomes" id="UP001187415">
    <property type="component" value="Unassembled WGS sequence"/>
</dbReference>
<accession>A0AA88N490</accession>
<sequence length="88" mass="9730">MKRERGDISEEYRSWLGGNSFGTLLFGTQVFAPEVLLVVLRGARCTFVFLSGPAWAQGGARRRTGTLPLYGCIPANKGYDYQQEGLAR</sequence>
<protein>
    <submittedName>
        <fullName evidence="1">Uncharacterized protein</fullName>
    </submittedName>
</protein>
<evidence type="ECO:0000313" key="2">
    <source>
        <dbReference type="Proteomes" id="UP001187415"/>
    </source>
</evidence>
<keyword evidence="2" id="KW-1185">Reference proteome</keyword>
<name>A0AA88N490_CHASR</name>